<proteinExistence type="predicted"/>
<dbReference type="EMBL" id="CAXAMM010043417">
    <property type="protein sequence ID" value="CAK9109924.1"/>
    <property type="molecule type" value="Genomic_DNA"/>
</dbReference>
<comment type="caution">
    <text evidence="2">The sequence shown here is derived from an EMBL/GenBank/DDBJ whole genome shotgun (WGS) entry which is preliminary data.</text>
</comment>
<evidence type="ECO:0000256" key="1">
    <source>
        <dbReference type="SAM" id="MobiDB-lite"/>
    </source>
</evidence>
<accession>A0ABP0SCD4</accession>
<name>A0ABP0SCD4_9DINO</name>
<feature type="region of interest" description="Disordered" evidence="1">
    <location>
        <begin position="127"/>
        <end position="148"/>
    </location>
</feature>
<gene>
    <name evidence="2" type="ORF">SCF082_LOCUS51063</name>
</gene>
<organism evidence="2 3">
    <name type="scientific">Durusdinium trenchii</name>
    <dbReference type="NCBI Taxonomy" id="1381693"/>
    <lineage>
        <taxon>Eukaryota</taxon>
        <taxon>Sar</taxon>
        <taxon>Alveolata</taxon>
        <taxon>Dinophyceae</taxon>
        <taxon>Suessiales</taxon>
        <taxon>Symbiodiniaceae</taxon>
        <taxon>Durusdinium</taxon>
    </lineage>
</organism>
<feature type="non-terminal residue" evidence="2">
    <location>
        <position position="1"/>
    </location>
</feature>
<sequence>VPYQRIHSIHSPVPKAMALTQRTWSQALVVSLMGIWLVEEGPHSAFAPCSMQRLPGGGRWATEERSVQLRAMDNIYSIFHPNLERGLSKEEKRACMDKLLEMASAQASAEGYALGKEVQDFHRRKGEGRQLSGGENDRRGGQPDFKQPCGVHRQMWVRELSTSDHRLVHAECMAQIVLQDAQEKDEKNAEEQRQKKLENRLEYQIGWRHESVPKNSIIAAKLGCEPVPQGLCSLVLDEASRTVRIASTLEPSASVNLEYLMLALKVRRTACREPLFSLDPVDPQNLEKTPQMKRYEPAWLAGTSVGDIMFQADYFLKELALGEYTMPVVGMMTLSLKAARVSDPRPPVFGWFNGGSVFDWSEMMDSTSAWAGREWFVVRKAEVRLSEDKTLIPFVKMGVEAREQVVTGKGLEDKAITSKNHPLTRFADAFSRHFDLIAERKSVIFHLRELAKASVMAKYLVDAKISVDPRWYDIADELVSSTVPEAHPEIPQLWNMRGNSRIQLQGGKLRDMQTGLNNNLHAIYGGVQFGLDRFQLAQRPSLPTAGMVPGGALPGPWEVWGGILRRRCSVKALHRAIIAVIAKSEWFLFMPQRFQLTQKDQPQGVDLALDKFDLSQPERFASNMPPCSAPFDSVEGRITLGKAFLKSLTEARVGGQGSYDSLGAEHVTLLKQVFNPVLADRISEGTAFVPPDPNLDYVQKLRNLVQEETALGKQRKARFSDKNFTVGMAGNEFPRSWTSRFQLFREGRAHVGKPSLVNLQVDEVFKRSLLEDILPTSAPEFMQSTEDGIVFRIYRLGRLEVRTAQAPNSEQEILSVFSQRPVTEMAPGKMKAVSQDEKFIKGRLYVEAIEGDHKDAAKQLHLCHFYVVLETKSGHTILTEKLADGSTTWVVNPNCLEDRNSLAKLMVCLDIRMECLIGKGPDPDWIKEGDTPLAGEEWGRARMACRDFLTRLYKRIR</sequence>
<evidence type="ECO:0000313" key="2">
    <source>
        <dbReference type="EMBL" id="CAK9109924.1"/>
    </source>
</evidence>
<keyword evidence="3" id="KW-1185">Reference proteome</keyword>
<dbReference type="Proteomes" id="UP001642464">
    <property type="component" value="Unassembled WGS sequence"/>
</dbReference>
<reference evidence="2 3" key="1">
    <citation type="submission" date="2024-02" db="EMBL/GenBank/DDBJ databases">
        <authorList>
            <person name="Chen Y."/>
            <person name="Shah S."/>
            <person name="Dougan E. K."/>
            <person name="Thang M."/>
            <person name="Chan C."/>
        </authorList>
    </citation>
    <scope>NUCLEOTIDE SEQUENCE [LARGE SCALE GENOMIC DNA]</scope>
</reference>
<evidence type="ECO:0000313" key="3">
    <source>
        <dbReference type="Proteomes" id="UP001642464"/>
    </source>
</evidence>
<protein>
    <submittedName>
        <fullName evidence="2">Uncharacterized protein</fullName>
    </submittedName>
</protein>